<dbReference type="EMBL" id="JAXQNO010000003">
    <property type="protein sequence ID" value="KAK4801435.1"/>
    <property type="molecule type" value="Genomic_DNA"/>
</dbReference>
<evidence type="ECO:0000313" key="3">
    <source>
        <dbReference type="Proteomes" id="UP001346149"/>
    </source>
</evidence>
<protein>
    <submittedName>
        <fullName evidence="2">Uncharacterized protein</fullName>
    </submittedName>
</protein>
<dbReference type="AlphaFoldDB" id="A0AAN7M8W1"/>
<keyword evidence="3" id="KW-1185">Reference proteome</keyword>
<accession>A0AAN7M8W1</accession>
<gene>
    <name evidence="2" type="ORF">SAY86_021922</name>
</gene>
<evidence type="ECO:0000313" key="2">
    <source>
        <dbReference type="EMBL" id="KAK4801435.1"/>
    </source>
</evidence>
<proteinExistence type="predicted"/>
<sequence>MVNHKIKRVGFTGLLESSSMTGAMPRGWRGRSQGRSWSHAQSMTMVEHVDEVEDGAMHRGGWWRRHGTVVAPVDGGHCGGRLAGVVVCTGFDKRKKRAGRGSGKKKG</sequence>
<feature type="region of interest" description="Disordered" evidence="1">
    <location>
        <begin position="18"/>
        <end position="40"/>
    </location>
</feature>
<name>A0AAN7M8W1_TRANT</name>
<feature type="compositionally biased region" description="Low complexity" evidence="1">
    <location>
        <begin position="26"/>
        <end position="38"/>
    </location>
</feature>
<reference evidence="2 3" key="1">
    <citation type="journal article" date="2023" name="Hortic Res">
        <title>Pangenome of water caltrop reveals structural variations and asymmetric subgenome divergence after allopolyploidization.</title>
        <authorList>
            <person name="Zhang X."/>
            <person name="Chen Y."/>
            <person name="Wang L."/>
            <person name="Yuan Y."/>
            <person name="Fang M."/>
            <person name="Shi L."/>
            <person name="Lu R."/>
            <person name="Comes H.P."/>
            <person name="Ma Y."/>
            <person name="Chen Y."/>
            <person name="Huang G."/>
            <person name="Zhou Y."/>
            <person name="Zheng Z."/>
            <person name="Qiu Y."/>
        </authorList>
    </citation>
    <scope>NUCLEOTIDE SEQUENCE [LARGE SCALE GENOMIC DNA]</scope>
    <source>
        <strain evidence="2">F231</strain>
    </source>
</reference>
<organism evidence="2 3">
    <name type="scientific">Trapa natans</name>
    <name type="common">Water chestnut</name>
    <dbReference type="NCBI Taxonomy" id="22666"/>
    <lineage>
        <taxon>Eukaryota</taxon>
        <taxon>Viridiplantae</taxon>
        <taxon>Streptophyta</taxon>
        <taxon>Embryophyta</taxon>
        <taxon>Tracheophyta</taxon>
        <taxon>Spermatophyta</taxon>
        <taxon>Magnoliopsida</taxon>
        <taxon>eudicotyledons</taxon>
        <taxon>Gunneridae</taxon>
        <taxon>Pentapetalae</taxon>
        <taxon>rosids</taxon>
        <taxon>malvids</taxon>
        <taxon>Myrtales</taxon>
        <taxon>Lythraceae</taxon>
        <taxon>Trapa</taxon>
    </lineage>
</organism>
<comment type="caution">
    <text evidence="2">The sequence shown here is derived from an EMBL/GenBank/DDBJ whole genome shotgun (WGS) entry which is preliminary data.</text>
</comment>
<evidence type="ECO:0000256" key="1">
    <source>
        <dbReference type="SAM" id="MobiDB-lite"/>
    </source>
</evidence>
<dbReference type="Proteomes" id="UP001346149">
    <property type="component" value="Unassembled WGS sequence"/>
</dbReference>